<name>A0A9P4NJ45_9PEZI</name>
<keyword evidence="3" id="KW-1185">Reference proteome</keyword>
<evidence type="ECO:0000313" key="3">
    <source>
        <dbReference type="Proteomes" id="UP000800235"/>
    </source>
</evidence>
<dbReference type="InterPro" id="IPR021858">
    <property type="entry name" value="Fun_TF"/>
</dbReference>
<dbReference type="EMBL" id="MU007078">
    <property type="protein sequence ID" value="KAF2423725.1"/>
    <property type="molecule type" value="Genomic_DNA"/>
</dbReference>
<feature type="compositionally biased region" description="Low complexity" evidence="1">
    <location>
        <begin position="86"/>
        <end position="98"/>
    </location>
</feature>
<dbReference type="AlphaFoldDB" id="A0A9P4NJ45"/>
<reference evidence="2" key="1">
    <citation type="journal article" date="2020" name="Stud. Mycol.">
        <title>101 Dothideomycetes genomes: a test case for predicting lifestyles and emergence of pathogens.</title>
        <authorList>
            <person name="Haridas S."/>
            <person name="Albert R."/>
            <person name="Binder M."/>
            <person name="Bloem J."/>
            <person name="Labutti K."/>
            <person name="Salamov A."/>
            <person name="Andreopoulos B."/>
            <person name="Baker S."/>
            <person name="Barry K."/>
            <person name="Bills G."/>
            <person name="Bluhm B."/>
            <person name="Cannon C."/>
            <person name="Castanera R."/>
            <person name="Culley D."/>
            <person name="Daum C."/>
            <person name="Ezra D."/>
            <person name="Gonzalez J."/>
            <person name="Henrissat B."/>
            <person name="Kuo A."/>
            <person name="Liang C."/>
            <person name="Lipzen A."/>
            <person name="Lutzoni F."/>
            <person name="Magnuson J."/>
            <person name="Mondo S."/>
            <person name="Nolan M."/>
            <person name="Ohm R."/>
            <person name="Pangilinan J."/>
            <person name="Park H.-J."/>
            <person name="Ramirez L."/>
            <person name="Alfaro M."/>
            <person name="Sun H."/>
            <person name="Tritt A."/>
            <person name="Yoshinaga Y."/>
            <person name="Zwiers L.-H."/>
            <person name="Turgeon B."/>
            <person name="Goodwin S."/>
            <person name="Spatafora J."/>
            <person name="Crous P."/>
            <person name="Grigoriev I."/>
        </authorList>
    </citation>
    <scope>NUCLEOTIDE SEQUENCE</scope>
    <source>
        <strain evidence="2">CBS 130266</strain>
    </source>
</reference>
<dbReference type="OrthoDB" id="4158087at2759"/>
<proteinExistence type="predicted"/>
<protein>
    <submittedName>
        <fullName evidence="2">Uncharacterized protein</fullName>
    </submittedName>
</protein>
<feature type="compositionally biased region" description="Polar residues" evidence="1">
    <location>
        <begin position="120"/>
        <end position="133"/>
    </location>
</feature>
<feature type="compositionally biased region" description="Low complexity" evidence="1">
    <location>
        <begin position="134"/>
        <end position="145"/>
    </location>
</feature>
<sequence length="581" mass="65469">MSRGCRDTLKKLTRFGSTGEGEQPIEGSIAVRQLMPVMPETDVPGQASDFEFLQCTGNDFKPFDVTSRRLIRSHVMKNYCQEKRSQATTLSSASSASTMNARNKLKRRWRLDSSSKMLDDVQSNTQQRPSKTCSSASRGNSQQSRSRGELGEPLGSVESDKAQRRRFGVSMSQLEELTLRHTTLEQFQAERIDPFNTLPVQTGKRVDRLMSFYTIHFTINSIAVNPTRTWYNYVMRDPGLFNGMLSTVALYMHSHVGISVVREDILFHRGETMKIINTRLASMTGVDASNLIGVIATILSFENLCGNYFTSKAHLEALRRLIQFVGGMEQFNYNDSLGRAVAWSEFHFAAAHRIPSPFQYISATYAEFPEDLLTEAVKTSPTSLITLPVYGGTIYNIFRRIHRLGLSVSFPWMPFVDRVAISNLLLETEYDMLLLSSQVGSDSTKPERDEDLIAFADALVTAAQIFVFVALRNMPVRARIVEIYFSRLRPVLERSDLIAKWQAYCSSEALLWALFMTASAARGNPERAAVLAEIKRVAALLGLRTGDEVEHALRSIAWADFFRIECDAICVETFRRQSEPT</sequence>
<evidence type="ECO:0000256" key="1">
    <source>
        <dbReference type="SAM" id="MobiDB-lite"/>
    </source>
</evidence>
<feature type="region of interest" description="Disordered" evidence="1">
    <location>
        <begin position="83"/>
        <end position="162"/>
    </location>
</feature>
<gene>
    <name evidence="2" type="ORF">EJ08DRAFT_440158</name>
</gene>
<comment type="caution">
    <text evidence="2">The sequence shown here is derived from an EMBL/GenBank/DDBJ whole genome shotgun (WGS) entry which is preliminary data.</text>
</comment>
<dbReference type="PANTHER" id="PTHR37540">
    <property type="entry name" value="TRANSCRIPTION FACTOR (ACR-2), PUTATIVE-RELATED-RELATED"/>
    <property type="match status" value="1"/>
</dbReference>
<accession>A0A9P4NJ45</accession>
<dbReference type="Pfam" id="PF11951">
    <property type="entry name" value="Fungal_trans_2"/>
    <property type="match status" value="1"/>
</dbReference>
<dbReference type="PANTHER" id="PTHR37540:SF5">
    <property type="entry name" value="TRANSCRIPTION FACTOR DOMAIN-CONTAINING PROTEIN"/>
    <property type="match status" value="1"/>
</dbReference>
<dbReference type="Proteomes" id="UP000800235">
    <property type="component" value="Unassembled WGS sequence"/>
</dbReference>
<evidence type="ECO:0000313" key="2">
    <source>
        <dbReference type="EMBL" id="KAF2423725.1"/>
    </source>
</evidence>
<organism evidence="2 3">
    <name type="scientific">Tothia fuscella</name>
    <dbReference type="NCBI Taxonomy" id="1048955"/>
    <lineage>
        <taxon>Eukaryota</taxon>
        <taxon>Fungi</taxon>
        <taxon>Dikarya</taxon>
        <taxon>Ascomycota</taxon>
        <taxon>Pezizomycotina</taxon>
        <taxon>Dothideomycetes</taxon>
        <taxon>Pleosporomycetidae</taxon>
        <taxon>Venturiales</taxon>
        <taxon>Cylindrosympodiaceae</taxon>
        <taxon>Tothia</taxon>
    </lineage>
</organism>
<feature type="compositionally biased region" description="Basic and acidic residues" evidence="1">
    <location>
        <begin position="110"/>
        <end position="119"/>
    </location>
</feature>